<dbReference type="AlphaFoldDB" id="A0A9K3D8T5"/>
<organism evidence="2 3">
    <name type="scientific">Kipferlia bialata</name>
    <dbReference type="NCBI Taxonomy" id="797122"/>
    <lineage>
        <taxon>Eukaryota</taxon>
        <taxon>Metamonada</taxon>
        <taxon>Carpediemonas-like organisms</taxon>
        <taxon>Kipferlia</taxon>
    </lineage>
</organism>
<dbReference type="EMBL" id="BDIP01005428">
    <property type="protein sequence ID" value="GIQ89785.1"/>
    <property type="molecule type" value="Genomic_DNA"/>
</dbReference>
<feature type="region of interest" description="Disordered" evidence="1">
    <location>
        <begin position="160"/>
        <end position="197"/>
    </location>
</feature>
<dbReference type="Proteomes" id="UP000265618">
    <property type="component" value="Unassembled WGS sequence"/>
</dbReference>
<reference evidence="2 3" key="1">
    <citation type="journal article" date="2018" name="PLoS ONE">
        <title>The draft genome of Kipferlia bialata reveals reductive genome evolution in fornicate parasites.</title>
        <authorList>
            <person name="Tanifuji G."/>
            <person name="Takabayashi S."/>
            <person name="Kume K."/>
            <person name="Takagi M."/>
            <person name="Nakayama T."/>
            <person name="Kamikawa R."/>
            <person name="Inagaki Y."/>
            <person name="Hashimoto T."/>
        </authorList>
    </citation>
    <scope>NUCLEOTIDE SEQUENCE [LARGE SCALE GENOMIC DNA]</scope>
    <source>
        <strain evidence="2">NY0173</strain>
    </source>
</reference>
<protein>
    <submittedName>
        <fullName evidence="2">Uncharacterized protein</fullName>
    </submittedName>
</protein>
<evidence type="ECO:0000313" key="2">
    <source>
        <dbReference type="EMBL" id="GIQ89785.1"/>
    </source>
</evidence>
<feature type="compositionally biased region" description="Polar residues" evidence="1">
    <location>
        <begin position="227"/>
        <end position="245"/>
    </location>
</feature>
<proteinExistence type="predicted"/>
<feature type="compositionally biased region" description="Polar residues" evidence="1">
    <location>
        <begin position="70"/>
        <end position="87"/>
    </location>
</feature>
<feature type="region of interest" description="Disordered" evidence="1">
    <location>
        <begin position="25"/>
        <end position="146"/>
    </location>
</feature>
<comment type="caution">
    <text evidence="2">The sequence shown here is derived from an EMBL/GenBank/DDBJ whole genome shotgun (WGS) entry which is preliminary data.</text>
</comment>
<keyword evidence="3" id="KW-1185">Reference proteome</keyword>
<name>A0A9K3D8T5_9EUKA</name>
<feature type="compositionally biased region" description="Low complexity" evidence="1">
    <location>
        <begin position="117"/>
        <end position="131"/>
    </location>
</feature>
<feature type="region of interest" description="Disordered" evidence="1">
    <location>
        <begin position="213"/>
        <end position="331"/>
    </location>
</feature>
<feature type="compositionally biased region" description="Low complexity" evidence="1">
    <location>
        <begin position="254"/>
        <end position="289"/>
    </location>
</feature>
<feature type="compositionally biased region" description="Basic residues" evidence="1">
    <location>
        <begin position="96"/>
        <end position="105"/>
    </location>
</feature>
<accession>A0A9K3D8T5</accession>
<feature type="compositionally biased region" description="Polar residues" evidence="1">
    <location>
        <begin position="305"/>
        <end position="320"/>
    </location>
</feature>
<sequence>MSKSGTLDAWMKYHSMLETAIYEDYEKSQKKRPASNRPVGCRRTMPSQYEDESSENCHPNRSSQGRRRSTPTPASIATQAQVTQEGYQFSLPAGSKPRRVLKRRDSKPSTQRLPSLRPMSASRGSASASPSCAPPRPKDPPLSFTSVNTSYHTCQTAYTRGTDAASGGKAWKAKTQGEAKPSLSKPPGPPSPTAAWARHELRLRQRKQRNLEKLRERETGEAALSCATVSSLLPSSQGERLTQQMFKAARHRPSTPLSLSPLSDLGSGRVSSEPTPRSRGRRTPTPTYSAMVMSQDTQHQEADTPESNSRPLDLSTSLPGVSSLVFRYRSP</sequence>
<evidence type="ECO:0000313" key="3">
    <source>
        <dbReference type="Proteomes" id="UP000265618"/>
    </source>
</evidence>
<evidence type="ECO:0000256" key="1">
    <source>
        <dbReference type="SAM" id="MobiDB-lite"/>
    </source>
</evidence>
<gene>
    <name evidence="2" type="ORF">KIPB_012356</name>
</gene>